<sequence length="179" mass="19541">MKLSLTRAQLLQQWRLRAFPEPMNDGNAVSTIDGIDMDAWLEAAMSDWYRNLLHSAPVGLLYPYDYAQQLLPRLASGGAVVIGLPDSTVRLVSLRLCGWNADAEIVTDTQLPLAARQLCPFTRAGIDAPVAVWSPGSRTAMLYPATGILEMEKAEIIVDSPDIFRLDSAAFASISPIPL</sequence>
<name>A0AC61S4F4_9BACT</name>
<evidence type="ECO:0000313" key="2">
    <source>
        <dbReference type="Proteomes" id="UP000305401"/>
    </source>
</evidence>
<organism evidence="1 2">
    <name type="scientific">Muribaculum caecicola</name>
    <dbReference type="NCBI Taxonomy" id="3038144"/>
    <lineage>
        <taxon>Bacteria</taxon>
        <taxon>Pseudomonadati</taxon>
        <taxon>Bacteroidota</taxon>
        <taxon>Bacteroidia</taxon>
        <taxon>Bacteroidales</taxon>
        <taxon>Muribaculaceae</taxon>
        <taxon>Muribaculum</taxon>
    </lineage>
</organism>
<gene>
    <name evidence="1" type="ORF">E5990_07460</name>
</gene>
<accession>A0AC61S4F4</accession>
<reference evidence="1" key="1">
    <citation type="submission" date="2019-04" db="EMBL/GenBank/DDBJ databases">
        <title>Microbes associate with the intestines of laboratory mice.</title>
        <authorList>
            <person name="Navarre W."/>
            <person name="Wong E."/>
            <person name="Huang K.C."/>
            <person name="Tropini C."/>
            <person name="Ng K."/>
            <person name="Yu B."/>
        </authorList>
    </citation>
    <scope>NUCLEOTIDE SEQUENCE</scope>
    <source>
        <strain evidence="1">NM86_A22</strain>
    </source>
</reference>
<comment type="caution">
    <text evidence="1">The sequence shown here is derived from an EMBL/GenBank/DDBJ whole genome shotgun (WGS) entry which is preliminary data.</text>
</comment>
<dbReference type="Proteomes" id="UP000305401">
    <property type="component" value="Unassembled WGS sequence"/>
</dbReference>
<dbReference type="EMBL" id="SSTG01000090">
    <property type="protein sequence ID" value="THG48221.1"/>
    <property type="molecule type" value="Genomic_DNA"/>
</dbReference>
<evidence type="ECO:0000313" key="1">
    <source>
        <dbReference type="EMBL" id="THG48221.1"/>
    </source>
</evidence>
<keyword evidence="2" id="KW-1185">Reference proteome</keyword>
<proteinExistence type="predicted"/>
<protein>
    <submittedName>
        <fullName evidence="1">Uncharacterized protein</fullName>
    </submittedName>
</protein>